<dbReference type="Gene3D" id="3.40.50.150">
    <property type="entry name" value="Vaccinia Virus protein VP39"/>
    <property type="match status" value="1"/>
</dbReference>
<dbReference type="GO" id="GO:0032259">
    <property type="term" value="P:methylation"/>
    <property type="evidence" value="ECO:0007669"/>
    <property type="project" value="UniProtKB-KW"/>
</dbReference>
<dbReference type="GO" id="GO:0008173">
    <property type="term" value="F:RNA methyltransferase activity"/>
    <property type="evidence" value="ECO:0007669"/>
    <property type="project" value="UniProtKB-ARBA"/>
</dbReference>
<dbReference type="PIRSF" id="PIRSF037755">
    <property type="entry name" value="Mettl2_prd"/>
    <property type="match status" value="1"/>
</dbReference>
<feature type="domain" description="Methyltransferase type 12" evidence="6">
    <location>
        <begin position="95"/>
        <end position="214"/>
    </location>
</feature>
<dbReference type="PANTHER" id="PTHR22809:SF5">
    <property type="entry name" value="TRNA N(3)-METHYLCYTIDINE METHYLTRANSFERASE METTL6"/>
    <property type="match status" value="1"/>
</dbReference>
<evidence type="ECO:0000259" key="6">
    <source>
        <dbReference type="Pfam" id="PF08242"/>
    </source>
</evidence>
<comment type="caution">
    <text evidence="7">The sequence shown here is derived from an EMBL/GenBank/DDBJ whole genome shotgun (WGS) entry which is preliminary data.</text>
</comment>
<evidence type="ECO:0000256" key="5">
    <source>
        <dbReference type="SAM" id="Phobius"/>
    </source>
</evidence>
<evidence type="ECO:0000256" key="3">
    <source>
        <dbReference type="ARBA" id="ARBA00022679"/>
    </source>
</evidence>
<proteinExistence type="inferred from homology"/>
<evidence type="ECO:0000313" key="7">
    <source>
        <dbReference type="EMBL" id="KAG0150977.1"/>
    </source>
</evidence>
<evidence type="ECO:0000313" key="8">
    <source>
        <dbReference type="Proteomes" id="UP000886653"/>
    </source>
</evidence>
<dbReference type="EC" id="2.1.1.-" evidence="4"/>
<gene>
    <name evidence="7" type="ORF">CROQUDRAFT_720179</name>
</gene>
<dbReference type="OrthoDB" id="417697at2759"/>
<accession>A0A9P6NV66</accession>
<keyword evidence="2 4" id="KW-0489">Methyltransferase</keyword>
<keyword evidence="5" id="KW-0812">Transmembrane</keyword>
<evidence type="ECO:0000256" key="1">
    <source>
        <dbReference type="ARBA" id="ARBA00009725"/>
    </source>
</evidence>
<keyword evidence="5" id="KW-0472">Membrane</keyword>
<dbReference type="EMBL" id="MU167216">
    <property type="protein sequence ID" value="KAG0150977.1"/>
    <property type="molecule type" value="Genomic_DNA"/>
</dbReference>
<keyword evidence="8" id="KW-1185">Reference proteome</keyword>
<keyword evidence="3 4" id="KW-0808">Transferase</keyword>
<dbReference type="AlphaFoldDB" id="A0A9P6NV66"/>
<name>A0A9P6NV66_9BASI</name>
<comment type="function">
    <text evidence="4">S-adenosyl-L-methionine-dependent methyltransferase.</text>
</comment>
<sequence length="311" mass="35782">MEEKEKERLSQYIFFRNAVGVHLGVATVIVAKPFWVNKLKSEAPKNWDLFYKTHANKFFKDRNWTTIEFEELVNFILDDNEEEEETNNSSTKVLLEVGCGVGNFLWPLLSKSSHTKFHCFDFSKRAIDILKSHPDYQPSRVNAFVFDLTSSVPSLSTKLNQTPPEFNQTESIPTLISSLVDLISCIFVLSAIPPEKHRSSIQSLIDVLKPGGTILFRDYALHDAAQLRFHQRPSASYSSIPALLSNNSSFYKRSDGTFSYFFSLNEVKDLFSFPILDCIECDINQRQTLNRKEGLEISRKFVQARFRKNKK</sequence>
<dbReference type="Proteomes" id="UP000886653">
    <property type="component" value="Unassembled WGS sequence"/>
</dbReference>
<dbReference type="GO" id="GO:0008757">
    <property type="term" value="F:S-adenosylmethionine-dependent methyltransferase activity"/>
    <property type="evidence" value="ECO:0007669"/>
    <property type="project" value="UniProtKB-ARBA"/>
</dbReference>
<feature type="transmembrane region" description="Helical" evidence="5">
    <location>
        <begin position="12"/>
        <end position="35"/>
    </location>
</feature>
<dbReference type="InterPro" id="IPR026113">
    <property type="entry name" value="METTL2/6/8-like"/>
</dbReference>
<dbReference type="SUPFAM" id="SSF53335">
    <property type="entry name" value="S-adenosyl-L-methionine-dependent methyltransferases"/>
    <property type="match status" value="1"/>
</dbReference>
<evidence type="ECO:0000256" key="2">
    <source>
        <dbReference type="ARBA" id="ARBA00022603"/>
    </source>
</evidence>
<comment type="similarity">
    <text evidence="1 4">Belongs to the methyltransferase superfamily. METL family.</text>
</comment>
<dbReference type="Pfam" id="PF08242">
    <property type="entry name" value="Methyltransf_12"/>
    <property type="match status" value="1"/>
</dbReference>
<protein>
    <recommendedName>
        <fullName evidence="4">tRNA N(3)-methylcytidine methyltransferase</fullName>
        <ecNumber evidence="4">2.1.1.-</ecNumber>
    </recommendedName>
</protein>
<dbReference type="CDD" id="cd02440">
    <property type="entry name" value="AdoMet_MTases"/>
    <property type="match status" value="1"/>
</dbReference>
<evidence type="ECO:0000256" key="4">
    <source>
        <dbReference type="PIRNR" id="PIRNR037755"/>
    </source>
</evidence>
<reference evidence="7" key="1">
    <citation type="submission" date="2013-11" db="EMBL/GenBank/DDBJ databases">
        <title>Genome sequence of the fusiform rust pathogen reveals effectors for host alternation and coevolution with pine.</title>
        <authorList>
            <consortium name="DOE Joint Genome Institute"/>
            <person name="Smith K."/>
            <person name="Pendleton A."/>
            <person name="Kubisiak T."/>
            <person name="Anderson C."/>
            <person name="Salamov A."/>
            <person name="Aerts A."/>
            <person name="Riley R."/>
            <person name="Clum A."/>
            <person name="Lindquist E."/>
            <person name="Ence D."/>
            <person name="Campbell M."/>
            <person name="Kronenberg Z."/>
            <person name="Feau N."/>
            <person name="Dhillon B."/>
            <person name="Hamelin R."/>
            <person name="Burleigh J."/>
            <person name="Smith J."/>
            <person name="Yandell M."/>
            <person name="Nelson C."/>
            <person name="Grigoriev I."/>
            <person name="Davis J."/>
        </authorList>
    </citation>
    <scope>NUCLEOTIDE SEQUENCE</scope>
    <source>
        <strain evidence="7">G11</strain>
    </source>
</reference>
<dbReference type="InterPro" id="IPR013217">
    <property type="entry name" value="Methyltransf_12"/>
</dbReference>
<organism evidence="7 8">
    <name type="scientific">Cronartium quercuum f. sp. fusiforme G11</name>
    <dbReference type="NCBI Taxonomy" id="708437"/>
    <lineage>
        <taxon>Eukaryota</taxon>
        <taxon>Fungi</taxon>
        <taxon>Dikarya</taxon>
        <taxon>Basidiomycota</taxon>
        <taxon>Pucciniomycotina</taxon>
        <taxon>Pucciniomycetes</taxon>
        <taxon>Pucciniales</taxon>
        <taxon>Coleosporiaceae</taxon>
        <taxon>Cronartium</taxon>
    </lineage>
</organism>
<dbReference type="PANTHER" id="PTHR22809">
    <property type="entry name" value="METHYLTRANSFERASE-RELATED"/>
    <property type="match status" value="1"/>
</dbReference>
<keyword evidence="5" id="KW-1133">Transmembrane helix</keyword>
<dbReference type="InterPro" id="IPR029063">
    <property type="entry name" value="SAM-dependent_MTases_sf"/>
</dbReference>